<dbReference type="InterPro" id="IPR050107">
    <property type="entry name" value="ABC_carbohydrate_import_ATPase"/>
</dbReference>
<dbReference type="AlphaFoldDB" id="A0A238X6Q8"/>
<dbReference type="InterPro" id="IPR027417">
    <property type="entry name" value="P-loop_NTPase"/>
</dbReference>
<dbReference type="Pfam" id="PF00005">
    <property type="entry name" value="ABC_tran"/>
    <property type="match status" value="2"/>
</dbReference>
<keyword evidence="5 7" id="KW-0067">ATP-binding</keyword>
<evidence type="ECO:0000256" key="3">
    <source>
        <dbReference type="ARBA" id="ARBA00022737"/>
    </source>
</evidence>
<dbReference type="CDD" id="cd03215">
    <property type="entry name" value="ABC_Carb_Monos_II"/>
    <property type="match status" value="1"/>
</dbReference>
<keyword evidence="8" id="KW-1185">Reference proteome</keyword>
<dbReference type="Proteomes" id="UP000198417">
    <property type="component" value="Unassembled WGS sequence"/>
</dbReference>
<dbReference type="InterPro" id="IPR017871">
    <property type="entry name" value="ABC_transporter-like_CS"/>
</dbReference>
<name>A0A238X6Q8_9RHOB</name>
<reference evidence="7 8" key="1">
    <citation type="submission" date="2017-06" db="EMBL/GenBank/DDBJ databases">
        <authorList>
            <person name="Kim H.J."/>
            <person name="Triplett B.A."/>
        </authorList>
    </citation>
    <scope>NUCLEOTIDE SEQUENCE [LARGE SCALE GENOMIC DNA]</scope>
    <source>
        <strain evidence="7 8">DSM 29052</strain>
    </source>
</reference>
<evidence type="ECO:0000256" key="2">
    <source>
        <dbReference type="ARBA" id="ARBA00022597"/>
    </source>
</evidence>
<dbReference type="RefSeq" id="WP_089270626.1">
    <property type="nucleotide sequence ID" value="NZ_FZNN01000009.1"/>
</dbReference>
<dbReference type="InterPro" id="IPR003439">
    <property type="entry name" value="ABC_transporter-like_ATP-bd"/>
</dbReference>
<keyword evidence="2" id="KW-0762">Sugar transport</keyword>
<accession>A0A238X6Q8</accession>
<dbReference type="SUPFAM" id="SSF52540">
    <property type="entry name" value="P-loop containing nucleoside triphosphate hydrolases"/>
    <property type="match status" value="2"/>
</dbReference>
<dbReference type="GO" id="GO:0005524">
    <property type="term" value="F:ATP binding"/>
    <property type="evidence" value="ECO:0007669"/>
    <property type="project" value="UniProtKB-KW"/>
</dbReference>
<dbReference type="EMBL" id="FZNN01000009">
    <property type="protein sequence ID" value="SNR53539.1"/>
    <property type="molecule type" value="Genomic_DNA"/>
</dbReference>
<dbReference type="Gene3D" id="3.40.50.300">
    <property type="entry name" value="P-loop containing nucleotide triphosphate hydrolases"/>
    <property type="match status" value="2"/>
</dbReference>
<dbReference type="PROSITE" id="PS50893">
    <property type="entry name" value="ABC_TRANSPORTER_2"/>
    <property type="match status" value="1"/>
</dbReference>
<dbReference type="GO" id="GO:0016887">
    <property type="term" value="F:ATP hydrolysis activity"/>
    <property type="evidence" value="ECO:0007669"/>
    <property type="project" value="InterPro"/>
</dbReference>
<proteinExistence type="predicted"/>
<evidence type="ECO:0000259" key="6">
    <source>
        <dbReference type="PROSITE" id="PS50893"/>
    </source>
</evidence>
<gene>
    <name evidence="7" type="ORF">SAMN06265370_10936</name>
</gene>
<protein>
    <submittedName>
        <fullName evidence="7">Monosaccharide ABC transporter ATP-binding protein, CUT2 family</fullName>
    </submittedName>
</protein>
<evidence type="ECO:0000256" key="4">
    <source>
        <dbReference type="ARBA" id="ARBA00022741"/>
    </source>
</evidence>
<dbReference type="PANTHER" id="PTHR43790">
    <property type="entry name" value="CARBOHYDRATE TRANSPORT ATP-BINDING PROTEIN MG119-RELATED"/>
    <property type="match status" value="1"/>
</dbReference>
<sequence length="518" mass="56159">MMDEKAKVPALKVSAIAKTFGGSKALKGIDFSVLPGEVHGLLGQNGSGKSTFVKVLAGYHPPDPGGSISVFGRPLPLPMKAGAFRDFQMAFVHQHLGLIPSLTVLENMRVASVVARKARIDWRAESRAAQATFDRFGIHFDVKAMTGTLSQTDQALLAIMRAAEDLRREDSRTGGQGLLILDEPTPFLPKEGVDRLFDLVRQVVAHGDSVIFISHDIDEVREITDRATILRDGAVSGTLVTKDASHDNFVEGIIGRRVQRSVTKAQPDRTRKIKVSVRGIEEPGLSVPALDVAEGEILGMTGLLGSGYEKVPYLMFGATPTTTGSLTMSGQTYDLRSMQPKIAVAQKMALLPSDRPKASGVASLSIRENMLLLDLERFIGKFGLNRRAMRQRATEIAEEYEVRPNDPSLDLGQLSGGNAQKVLLAKWLIREPELLMLDEPTQGVDVGTRQQVYGVIRDAADRGSAVICASSDSEQLADLCTRVLIFARGRIVDELTGDQISKDNIAEACYANTTLDVA</sequence>
<dbReference type="PROSITE" id="PS00211">
    <property type="entry name" value="ABC_TRANSPORTER_1"/>
    <property type="match status" value="1"/>
</dbReference>
<keyword evidence="3" id="KW-0677">Repeat</keyword>
<dbReference type="CDD" id="cd03216">
    <property type="entry name" value="ABC_Carb_Monos_I"/>
    <property type="match status" value="1"/>
</dbReference>
<dbReference type="PANTHER" id="PTHR43790:SF9">
    <property type="entry name" value="GALACTOFURANOSE TRANSPORTER ATP-BINDING PROTEIN YTFR"/>
    <property type="match status" value="1"/>
</dbReference>
<keyword evidence="4" id="KW-0547">Nucleotide-binding</keyword>
<dbReference type="SMART" id="SM00382">
    <property type="entry name" value="AAA"/>
    <property type="match status" value="2"/>
</dbReference>
<organism evidence="7 8">
    <name type="scientific">Puniceibacterium sediminis</name>
    <dbReference type="NCBI Taxonomy" id="1608407"/>
    <lineage>
        <taxon>Bacteria</taxon>
        <taxon>Pseudomonadati</taxon>
        <taxon>Pseudomonadota</taxon>
        <taxon>Alphaproteobacteria</taxon>
        <taxon>Rhodobacterales</taxon>
        <taxon>Paracoccaceae</taxon>
        <taxon>Puniceibacterium</taxon>
    </lineage>
</organism>
<feature type="domain" description="ABC transporter" evidence="6">
    <location>
        <begin position="11"/>
        <end position="513"/>
    </location>
</feature>
<evidence type="ECO:0000313" key="7">
    <source>
        <dbReference type="EMBL" id="SNR53539.1"/>
    </source>
</evidence>
<evidence type="ECO:0000256" key="1">
    <source>
        <dbReference type="ARBA" id="ARBA00022448"/>
    </source>
</evidence>
<evidence type="ECO:0000313" key="8">
    <source>
        <dbReference type="Proteomes" id="UP000198417"/>
    </source>
</evidence>
<dbReference type="InterPro" id="IPR003593">
    <property type="entry name" value="AAA+_ATPase"/>
</dbReference>
<evidence type="ECO:0000256" key="5">
    <source>
        <dbReference type="ARBA" id="ARBA00022840"/>
    </source>
</evidence>
<keyword evidence="1" id="KW-0813">Transport</keyword>
<dbReference type="OrthoDB" id="7757085at2"/>